<proteinExistence type="predicted"/>
<evidence type="ECO:0000313" key="3">
    <source>
        <dbReference type="Proteomes" id="UP000669239"/>
    </source>
</evidence>
<evidence type="ECO:0000313" key="2">
    <source>
        <dbReference type="EMBL" id="NSJ48332.1"/>
    </source>
</evidence>
<reference evidence="2 3" key="1">
    <citation type="journal article" date="2020" name="Cell Host Microbe">
        <title>Functional and Genomic Variation between Human-Derived Isolates of Lachnospiraceae Reveals Inter- and Intra-Species Diversity.</title>
        <authorList>
            <person name="Sorbara M.T."/>
            <person name="Littmann E.R."/>
            <person name="Fontana E."/>
            <person name="Moody T.U."/>
            <person name="Kohout C.E."/>
            <person name="Gjonbalaj M."/>
            <person name="Eaton V."/>
            <person name="Seok R."/>
            <person name="Leiner I.M."/>
            <person name="Pamer E.G."/>
        </authorList>
    </citation>
    <scope>NUCLEOTIDE SEQUENCE [LARGE SCALE GENOMIC DNA]</scope>
    <source>
        <strain evidence="2 3">MSK.1.17</strain>
    </source>
</reference>
<dbReference type="EMBL" id="JAKNGE010000001">
    <property type="protein sequence ID" value="MCG4744014.1"/>
    <property type="molecule type" value="Genomic_DNA"/>
</dbReference>
<dbReference type="Proteomes" id="UP001299608">
    <property type="component" value="Unassembled WGS sequence"/>
</dbReference>
<reference evidence="1" key="3">
    <citation type="submission" date="2022-01" db="EMBL/GenBank/DDBJ databases">
        <title>Collection of gut derived symbiotic bacterial strains cultured from healthy donors.</title>
        <authorList>
            <person name="Lin H."/>
            <person name="Kohout C."/>
            <person name="Waligurski E."/>
            <person name="Pamer E.G."/>
        </authorList>
    </citation>
    <scope>NUCLEOTIDE SEQUENCE</scope>
    <source>
        <strain evidence="1">DFI.6.55</strain>
    </source>
</reference>
<dbReference type="Proteomes" id="UP000669239">
    <property type="component" value="Unassembled WGS sequence"/>
</dbReference>
<name>A0AAW5BVG0_9FIRM</name>
<accession>A0AAW5BVG0</accession>
<dbReference type="EMBL" id="JAAITT010000007">
    <property type="protein sequence ID" value="NSJ48332.1"/>
    <property type="molecule type" value="Genomic_DNA"/>
</dbReference>
<reference evidence="2" key="2">
    <citation type="submission" date="2020-02" db="EMBL/GenBank/DDBJ databases">
        <authorList>
            <person name="Littmann E."/>
            <person name="Sorbara M."/>
        </authorList>
    </citation>
    <scope>NUCLEOTIDE SEQUENCE</scope>
    <source>
        <strain evidence="2">MSK.1.17</strain>
    </source>
</reference>
<evidence type="ECO:0000313" key="1">
    <source>
        <dbReference type="EMBL" id="MCG4744014.1"/>
    </source>
</evidence>
<organism evidence="1 4">
    <name type="scientific">Enterocloster aldenensis</name>
    <dbReference type="NCBI Taxonomy" id="358742"/>
    <lineage>
        <taxon>Bacteria</taxon>
        <taxon>Bacillati</taxon>
        <taxon>Bacillota</taxon>
        <taxon>Clostridia</taxon>
        <taxon>Lachnospirales</taxon>
        <taxon>Lachnospiraceae</taxon>
        <taxon>Enterocloster</taxon>
    </lineage>
</organism>
<sequence length="113" mass="13620">MTWNEVKTLTWNEISFFKYCDISADTFDLVQRKWNRTINFPSDVEAKLKDLCKPFVREYEKRYKTFDFVTSTKDFVSFLQSLRTLLNMGKEFYPYLKAFVAALFDFLLSLFEK</sequence>
<dbReference type="RefSeq" id="WP_165641769.1">
    <property type="nucleotide sequence ID" value="NZ_JAAITT010000007.1"/>
</dbReference>
<keyword evidence="3" id="KW-1185">Reference proteome</keyword>
<gene>
    <name evidence="2" type="ORF">G5B36_06425</name>
    <name evidence="1" type="ORF">L0N08_01145</name>
</gene>
<evidence type="ECO:0000313" key="4">
    <source>
        <dbReference type="Proteomes" id="UP001299608"/>
    </source>
</evidence>
<dbReference type="AlphaFoldDB" id="A0AAW5BVG0"/>
<protein>
    <submittedName>
        <fullName evidence="1">Uncharacterized protein</fullName>
    </submittedName>
</protein>
<comment type="caution">
    <text evidence="1">The sequence shown here is derived from an EMBL/GenBank/DDBJ whole genome shotgun (WGS) entry which is preliminary data.</text>
</comment>